<feature type="domain" description="NAD(P)-binding" evidence="3">
    <location>
        <begin position="109"/>
        <end position="322"/>
    </location>
</feature>
<dbReference type="STRING" id="52838.A0A4S8J134"/>
<feature type="coiled-coil region" evidence="1">
    <location>
        <begin position="374"/>
        <end position="428"/>
    </location>
</feature>
<feature type="region of interest" description="Disordered" evidence="2">
    <location>
        <begin position="468"/>
        <end position="525"/>
    </location>
</feature>
<evidence type="ECO:0000256" key="2">
    <source>
        <dbReference type="SAM" id="MobiDB-lite"/>
    </source>
</evidence>
<dbReference type="InterPro" id="IPR036291">
    <property type="entry name" value="NAD(P)-bd_dom_sf"/>
</dbReference>
<dbReference type="EMBL" id="PYDT01000008">
    <property type="protein sequence ID" value="THU54669.1"/>
    <property type="molecule type" value="Genomic_DNA"/>
</dbReference>
<evidence type="ECO:0000256" key="1">
    <source>
        <dbReference type="SAM" id="Coils"/>
    </source>
</evidence>
<dbReference type="Pfam" id="PF13460">
    <property type="entry name" value="NAD_binding_10"/>
    <property type="match status" value="1"/>
</dbReference>
<name>A0A4S8J134_MUSBA</name>
<protein>
    <recommendedName>
        <fullName evidence="3">NAD(P)-binding domain-containing protein</fullName>
    </recommendedName>
</protein>
<dbReference type="PANTHER" id="PTHR47711:SF2">
    <property type="entry name" value="PROTEIN PLASTID TRANSCRIPTIONALLY ACTIVE 16, CHLOROPLASTIC"/>
    <property type="match status" value="1"/>
</dbReference>
<proteinExistence type="predicted"/>
<gene>
    <name evidence="4" type="ORF">C4D60_Mb10t27580</name>
</gene>
<dbReference type="Gene3D" id="3.40.50.720">
    <property type="entry name" value="NAD(P)-binding Rossmann-like Domain"/>
    <property type="match status" value="1"/>
</dbReference>
<accession>A0A4S8J134</accession>
<keyword evidence="5" id="KW-1185">Reference proteome</keyword>
<comment type="caution">
    <text evidence="4">The sequence shown here is derived from an EMBL/GenBank/DDBJ whole genome shotgun (WGS) entry which is preliminary data.</text>
</comment>
<evidence type="ECO:0000313" key="5">
    <source>
        <dbReference type="Proteomes" id="UP000317650"/>
    </source>
</evidence>
<reference evidence="4 5" key="1">
    <citation type="journal article" date="2019" name="Nat. Plants">
        <title>Genome sequencing of Musa balbisiana reveals subgenome evolution and function divergence in polyploid bananas.</title>
        <authorList>
            <person name="Yao X."/>
        </authorList>
    </citation>
    <scope>NUCLEOTIDE SEQUENCE [LARGE SCALE GENOMIC DNA]</scope>
    <source>
        <strain evidence="5">cv. DH-PKW</strain>
        <tissue evidence="4">Leaves</tissue>
    </source>
</reference>
<dbReference type="SUPFAM" id="SSF51735">
    <property type="entry name" value="NAD(P)-binding Rossmann-fold domains"/>
    <property type="match status" value="1"/>
</dbReference>
<feature type="compositionally biased region" description="Basic residues" evidence="2">
    <location>
        <begin position="500"/>
        <end position="511"/>
    </location>
</feature>
<organism evidence="4 5">
    <name type="scientific">Musa balbisiana</name>
    <name type="common">Banana</name>
    <dbReference type="NCBI Taxonomy" id="52838"/>
    <lineage>
        <taxon>Eukaryota</taxon>
        <taxon>Viridiplantae</taxon>
        <taxon>Streptophyta</taxon>
        <taxon>Embryophyta</taxon>
        <taxon>Tracheophyta</taxon>
        <taxon>Spermatophyta</taxon>
        <taxon>Magnoliopsida</taxon>
        <taxon>Liliopsida</taxon>
        <taxon>Zingiberales</taxon>
        <taxon>Musaceae</taxon>
        <taxon>Musa</taxon>
    </lineage>
</organism>
<dbReference type="InterPro" id="IPR016040">
    <property type="entry name" value="NAD(P)-bd_dom"/>
</dbReference>
<sequence length="538" mass="57581">MAPALTSYSFRIAPGGGRRRLYSTREHKSLKTVTAQARQNLFSFGKPQGDASSEEDAKGEGSTNKANRFFIDFGKIPDAKSLVPVVTSPSTTLFASTRRKDPRTVFVAGATGQAGARISWALLRQGFSVRAGVPDLPSAQDLARVVSTYKIISPEESKRLNAVESSFSDAESIAKAIGLATKVVVTVGAAENGPSAEVTTDDALEVVRAAQLAGVGHVAVVYNSGPGGFSGQSTYNVLDGISSFFSNLFARTQPLTLGEFLSKVAELDVSYTLIKAAFTEDYSDESSYGLVVSEEGSTAGTASEFKVSKSQIAKLVADVFSDTSIAENKVVEVSTSPSATSKPIQELFGYNDNVTTIIFIVLSAIPEDGRRKAYAEAVAKAKAEEEAMQAAEKASEAEEAAKKLQEQVKKLSEKKARATSLSKEAQQRMVEAGSSLDNLFIKAKGLGNDFSWDKLSSQVTAAVSQINNNDTEDMEEKKARTQIATVRGQAKARNLPSKKAVVKKPPQKPKPKQPDPTPEVKNIFGGLFKQETIYIDDD</sequence>
<dbReference type="Proteomes" id="UP000317650">
    <property type="component" value="Chromosome 10"/>
</dbReference>
<dbReference type="PANTHER" id="PTHR47711">
    <property type="entry name" value="PROTEIN PLASTID TRANSCRIPTIONALLY ACTIVE 16, CHLOROPLASTIC"/>
    <property type="match status" value="1"/>
</dbReference>
<dbReference type="AlphaFoldDB" id="A0A4S8J134"/>
<evidence type="ECO:0000259" key="3">
    <source>
        <dbReference type="Pfam" id="PF13460"/>
    </source>
</evidence>
<feature type="region of interest" description="Disordered" evidence="2">
    <location>
        <begin position="43"/>
        <end position="62"/>
    </location>
</feature>
<keyword evidence="1" id="KW-0175">Coiled coil</keyword>
<evidence type="ECO:0000313" key="4">
    <source>
        <dbReference type="EMBL" id="THU54669.1"/>
    </source>
</evidence>